<comment type="caution">
    <text evidence="6">The sequence shown here is derived from an EMBL/GenBank/DDBJ whole genome shotgun (WGS) entry which is preliminary data.</text>
</comment>
<keyword evidence="4" id="KW-0460">Magnesium</keyword>
<evidence type="ECO:0000313" key="7">
    <source>
        <dbReference type="Proteomes" id="UP000005017"/>
    </source>
</evidence>
<dbReference type="SFLD" id="SFLDS00003">
    <property type="entry name" value="Haloacid_Dehalogenase"/>
    <property type="match status" value="1"/>
</dbReference>
<reference evidence="7" key="1">
    <citation type="submission" date="2009-12" db="EMBL/GenBank/DDBJ databases">
        <title>Sequence of Clostridiales genomosp. BVAB3 str. UPII9-5.</title>
        <authorList>
            <person name="Madupu R."/>
            <person name="Durkin A.S."/>
            <person name="Torralba M."/>
            <person name="Methe B."/>
            <person name="Sutton G.G."/>
            <person name="Strausberg R.L."/>
            <person name="Nelson K.E."/>
        </authorList>
    </citation>
    <scope>NUCLEOTIDE SEQUENCE [LARGE SCALE GENOMIC DNA]</scope>
    <source>
        <strain evidence="7">W1219</strain>
    </source>
</reference>
<dbReference type="AlphaFoldDB" id="D2MNI8"/>
<dbReference type="InterPro" id="IPR023214">
    <property type="entry name" value="HAD_sf"/>
</dbReference>
<keyword evidence="3" id="KW-0479">Metal-binding</keyword>
<protein>
    <submittedName>
        <fullName evidence="6">Haloacid dehalogenase-like hydrolase</fullName>
    </submittedName>
</protein>
<accession>D2MNI8</accession>
<keyword evidence="7" id="KW-1185">Reference proteome</keyword>
<dbReference type="eggNOG" id="COG0637">
    <property type="taxonomic scope" value="Bacteria"/>
</dbReference>
<dbReference type="InterPro" id="IPR051600">
    <property type="entry name" value="Beta-PGM-like"/>
</dbReference>
<keyword evidence="5" id="KW-0119">Carbohydrate metabolism</keyword>
<dbReference type="CDD" id="cd07505">
    <property type="entry name" value="HAD_BPGM-like"/>
    <property type="match status" value="1"/>
</dbReference>
<keyword evidence="6" id="KW-0378">Hydrolase</keyword>
<organism evidence="6 7">
    <name type="scientific">Bulleidia extructa W1219</name>
    <dbReference type="NCBI Taxonomy" id="679192"/>
    <lineage>
        <taxon>Bacteria</taxon>
        <taxon>Bacillati</taxon>
        <taxon>Bacillota</taxon>
        <taxon>Erysipelotrichia</taxon>
        <taxon>Erysipelotrichales</taxon>
        <taxon>Erysipelotrichaceae</taxon>
        <taxon>Bulleidia</taxon>
    </lineage>
</organism>
<comment type="similarity">
    <text evidence="2">Belongs to the HAD-like hydrolase superfamily. CbbY/CbbZ/Gph/YieH family.</text>
</comment>
<dbReference type="STRING" id="679192.HMPREF9013_0213"/>
<dbReference type="OrthoDB" id="9797743at2"/>
<evidence type="ECO:0000256" key="1">
    <source>
        <dbReference type="ARBA" id="ARBA00001946"/>
    </source>
</evidence>
<dbReference type="Gene3D" id="1.10.150.240">
    <property type="entry name" value="Putative phosphatase, domain 2"/>
    <property type="match status" value="1"/>
</dbReference>
<dbReference type="InterPro" id="IPR023198">
    <property type="entry name" value="PGP-like_dom2"/>
</dbReference>
<evidence type="ECO:0000256" key="4">
    <source>
        <dbReference type="ARBA" id="ARBA00022842"/>
    </source>
</evidence>
<evidence type="ECO:0000256" key="3">
    <source>
        <dbReference type="ARBA" id="ARBA00022723"/>
    </source>
</evidence>
<dbReference type="RefSeq" id="WP_006626959.1">
    <property type="nucleotide sequence ID" value="NZ_ADFR01000003.1"/>
</dbReference>
<comment type="cofactor">
    <cofactor evidence="1">
        <name>Mg(2+)</name>
        <dbReference type="ChEBI" id="CHEBI:18420"/>
    </cofactor>
</comment>
<dbReference type="Pfam" id="PF00702">
    <property type="entry name" value="Hydrolase"/>
    <property type="match status" value="1"/>
</dbReference>
<dbReference type="Gene3D" id="3.40.50.1000">
    <property type="entry name" value="HAD superfamily/HAD-like"/>
    <property type="match status" value="1"/>
</dbReference>
<dbReference type="SFLD" id="SFLDG01129">
    <property type="entry name" value="C1.5:_HAD__Beta-PGM__Phosphata"/>
    <property type="match status" value="1"/>
</dbReference>
<dbReference type="InterPro" id="IPR036412">
    <property type="entry name" value="HAD-like_sf"/>
</dbReference>
<dbReference type="PANTHER" id="PTHR46193:SF18">
    <property type="entry name" value="HEXITOL PHOSPHATASE B"/>
    <property type="match status" value="1"/>
</dbReference>
<proteinExistence type="inferred from homology"/>
<dbReference type="GO" id="GO:0016787">
    <property type="term" value="F:hydrolase activity"/>
    <property type="evidence" value="ECO:0007669"/>
    <property type="project" value="UniProtKB-KW"/>
</dbReference>
<dbReference type="Proteomes" id="UP000005017">
    <property type="component" value="Unassembled WGS sequence"/>
</dbReference>
<name>D2MNI8_9FIRM</name>
<gene>
    <name evidence="6" type="ORF">HMPREF9013_0213</name>
</gene>
<evidence type="ECO:0000313" key="6">
    <source>
        <dbReference type="EMBL" id="EFC06010.1"/>
    </source>
</evidence>
<evidence type="ECO:0000256" key="2">
    <source>
        <dbReference type="ARBA" id="ARBA00006171"/>
    </source>
</evidence>
<dbReference type="EMBL" id="ADFR01000003">
    <property type="protein sequence ID" value="EFC06010.1"/>
    <property type="molecule type" value="Genomic_DNA"/>
</dbReference>
<sequence length="219" mass="25345">MNYQAVIFDFNGTLIFDTPLHIKAWDTISKSLHCGPITLETILTKYWGLNNIGLLKGLTDHRYTDEEYQQLSKKKEFLYRSYVKADPTCQLVHGVPTFFDYLKKEHIPFTIASASIKENIDFYIHHFHLDQWIDPKSIVYDDGTYANKKEMYQQAKKNLKVQDHILIFEDSINGVKGALEIGADVVAIDTPVLRNFHHPNIKAYIQDYQDILSVLESGF</sequence>
<dbReference type="PANTHER" id="PTHR46193">
    <property type="entry name" value="6-PHOSPHOGLUCONATE PHOSPHATASE"/>
    <property type="match status" value="1"/>
</dbReference>
<dbReference type="SUPFAM" id="SSF56784">
    <property type="entry name" value="HAD-like"/>
    <property type="match status" value="1"/>
</dbReference>
<dbReference type="GO" id="GO:0046872">
    <property type="term" value="F:metal ion binding"/>
    <property type="evidence" value="ECO:0007669"/>
    <property type="project" value="UniProtKB-KW"/>
</dbReference>
<evidence type="ECO:0000256" key="5">
    <source>
        <dbReference type="ARBA" id="ARBA00023277"/>
    </source>
</evidence>